<evidence type="ECO:0008006" key="4">
    <source>
        <dbReference type="Google" id="ProtNLM"/>
    </source>
</evidence>
<organism evidence="2 3">
    <name type="scientific">Anabarilius grahami</name>
    <name type="common">Kanglang fish</name>
    <name type="synonym">Barilius grahami</name>
    <dbReference type="NCBI Taxonomy" id="495550"/>
    <lineage>
        <taxon>Eukaryota</taxon>
        <taxon>Metazoa</taxon>
        <taxon>Chordata</taxon>
        <taxon>Craniata</taxon>
        <taxon>Vertebrata</taxon>
        <taxon>Euteleostomi</taxon>
        <taxon>Actinopterygii</taxon>
        <taxon>Neopterygii</taxon>
        <taxon>Teleostei</taxon>
        <taxon>Ostariophysi</taxon>
        <taxon>Cypriniformes</taxon>
        <taxon>Xenocyprididae</taxon>
        <taxon>Xenocypridinae</taxon>
        <taxon>Xenocypridinae incertae sedis</taxon>
        <taxon>Anabarilius</taxon>
    </lineage>
</organism>
<evidence type="ECO:0000313" key="2">
    <source>
        <dbReference type="EMBL" id="ROJ44635.1"/>
    </source>
</evidence>
<feature type="coiled-coil region" evidence="1">
    <location>
        <begin position="50"/>
        <end position="84"/>
    </location>
</feature>
<dbReference type="Gene3D" id="3.30.250.20">
    <property type="entry name" value="L1 transposable element, C-terminal domain"/>
    <property type="match status" value="1"/>
</dbReference>
<dbReference type="AlphaFoldDB" id="A0A3N0XTX5"/>
<dbReference type="OrthoDB" id="8861212at2759"/>
<name>A0A3N0XTX5_ANAGA</name>
<dbReference type="EMBL" id="RJVU01060737">
    <property type="protein sequence ID" value="ROJ44635.1"/>
    <property type="molecule type" value="Genomic_DNA"/>
</dbReference>
<keyword evidence="3" id="KW-1185">Reference proteome</keyword>
<dbReference type="InterPro" id="IPR042566">
    <property type="entry name" value="L1_C"/>
</dbReference>
<protein>
    <recommendedName>
        <fullName evidence="4">LINE-1 type transposase domain-containing protein 1</fullName>
    </recommendedName>
</protein>
<sequence>MMDEMRSDIISNFNSIVPDTVKREITAVLEPFERRMGSLGETVTGLERAANHHSDQLVELQTNVNKLTTQVESLSKKCEDLEGRSRWNNFRLVGLPEGSEGSRATESIAHLLQELLGLDSQPSSPLLYNGKKLSIFPDFAPSVAKKRAAFAPVKKELHSCPNVKFGLRFLATLQITLPGGEVHRFEDPNLALDFVRKNKKGVSPNTVE</sequence>
<keyword evidence="1" id="KW-0175">Coiled coil</keyword>
<dbReference type="PANTHER" id="PTHR11505">
    <property type="entry name" value="L1 TRANSPOSABLE ELEMENT-RELATED"/>
    <property type="match status" value="1"/>
</dbReference>
<dbReference type="Proteomes" id="UP000281406">
    <property type="component" value="Unassembled WGS sequence"/>
</dbReference>
<evidence type="ECO:0000256" key="1">
    <source>
        <dbReference type="SAM" id="Coils"/>
    </source>
</evidence>
<proteinExistence type="predicted"/>
<reference evidence="2 3" key="1">
    <citation type="submission" date="2018-10" db="EMBL/GenBank/DDBJ databases">
        <title>Genome assembly for a Yunnan-Guizhou Plateau 3E fish, Anabarilius grahami (Regan), and its evolutionary and genetic applications.</title>
        <authorList>
            <person name="Jiang W."/>
        </authorList>
    </citation>
    <scope>NUCLEOTIDE SEQUENCE [LARGE SCALE GENOMIC DNA]</scope>
    <source>
        <strain evidence="2">AG-KIZ</strain>
        <tissue evidence="2">Muscle</tissue>
    </source>
</reference>
<gene>
    <name evidence="2" type="ORF">DPX16_4953</name>
</gene>
<dbReference type="InterPro" id="IPR004244">
    <property type="entry name" value="Transposase_22"/>
</dbReference>
<accession>A0A3N0XTX5</accession>
<comment type="caution">
    <text evidence="2">The sequence shown here is derived from an EMBL/GenBank/DDBJ whole genome shotgun (WGS) entry which is preliminary data.</text>
</comment>
<evidence type="ECO:0000313" key="3">
    <source>
        <dbReference type="Proteomes" id="UP000281406"/>
    </source>
</evidence>